<reference evidence="1 2" key="1">
    <citation type="journal article" date="2018" name="Sci. Rep.">
        <title>Genomic signatures of local adaptation to the degree of environmental predictability in rotifers.</title>
        <authorList>
            <person name="Franch-Gras L."/>
            <person name="Hahn C."/>
            <person name="Garcia-Roger E.M."/>
            <person name="Carmona M.J."/>
            <person name="Serra M."/>
            <person name="Gomez A."/>
        </authorList>
    </citation>
    <scope>NUCLEOTIDE SEQUENCE [LARGE SCALE GENOMIC DNA]</scope>
    <source>
        <strain evidence="1">HYR1</strain>
    </source>
</reference>
<proteinExistence type="predicted"/>
<accession>A0A3M7Q579</accession>
<evidence type="ECO:0000313" key="1">
    <source>
        <dbReference type="EMBL" id="RNA06342.1"/>
    </source>
</evidence>
<dbReference type="AlphaFoldDB" id="A0A3M7Q579"/>
<organism evidence="1 2">
    <name type="scientific">Brachionus plicatilis</name>
    <name type="common">Marine rotifer</name>
    <name type="synonym">Brachionus muelleri</name>
    <dbReference type="NCBI Taxonomy" id="10195"/>
    <lineage>
        <taxon>Eukaryota</taxon>
        <taxon>Metazoa</taxon>
        <taxon>Spiralia</taxon>
        <taxon>Gnathifera</taxon>
        <taxon>Rotifera</taxon>
        <taxon>Eurotatoria</taxon>
        <taxon>Monogononta</taxon>
        <taxon>Pseudotrocha</taxon>
        <taxon>Ploima</taxon>
        <taxon>Brachionidae</taxon>
        <taxon>Brachionus</taxon>
    </lineage>
</organism>
<sequence length="98" mass="11086">MADRESAKKWKRLEKTIHLDIKNSPLVLILRLKGFGLKDKKDGVNRDLIVRLMIGSDSVYQGYKTVEAQPETGDAFLTKALILTISAKNSKASNHFYH</sequence>
<protein>
    <submittedName>
        <fullName evidence="1">Uncharacterized protein</fullName>
    </submittedName>
</protein>
<dbReference type="Proteomes" id="UP000276133">
    <property type="component" value="Unassembled WGS sequence"/>
</dbReference>
<gene>
    <name evidence="1" type="ORF">BpHYR1_023274</name>
</gene>
<name>A0A3M7Q579_BRAPC</name>
<dbReference type="EMBL" id="REGN01007430">
    <property type="protein sequence ID" value="RNA06342.1"/>
    <property type="molecule type" value="Genomic_DNA"/>
</dbReference>
<evidence type="ECO:0000313" key="2">
    <source>
        <dbReference type="Proteomes" id="UP000276133"/>
    </source>
</evidence>
<keyword evidence="2" id="KW-1185">Reference proteome</keyword>
<comment type="caution">
    <text evidence="1">The sequence shown here is derived from an EMBL/GenBank/DDBJ whole genome shotgun (WGS) entry which is preliminary data.</text>
</comment>